<dbReference type="GO" id="GO:0004497">
    <property type="term" value="F:monooxygenase activity"/>
    <property type="evidence" value="ECO:0007669"/>
    <property type="project" value="UniProtKB-KW"/>
</dbReference>
<name>A0ABR2XMT0_9PEZI</name>
<dbReference type="PANTHER" id="PTHR46206:SF6">
    <property type="entry name" value="CYTOCHROME P450 MONOOXYGENASE AN1598-RELATED"/>
    <property type="match status" value="1"/>
</dbReference>
<keyword evidence="7 8" id="KW-0503">Monooxygenase</keyword>
<gene>
    <name evidence="8" type="ORF">SCAR479_08083</name>
</gene>
<evidence type="ECO:0000256" key="6">
    <source>
        <dbReference type="ARBA" id="ARBA00023004"/>
    </source>
</evidence>
<reference evidence="8 9" key="1">
    <citation type="submission" date="2024-02" db="EMBL/GenBank/DDBJ databases">
        <title>First draft genome assembly of two strains of Seiridium cardinale.</title>
        <authorList>
            <person name="Emiliani G."/>
            <person name="Scali E."/>
        </authorList>
    </citation>
    <scope>NUCLEOTIDE SEQUENCE [LARGE SCALE GENOMIC DNA]</scope>
    <source>
        <strain evidence="8 9">BM-138-000479</strain>
    </source>
</reference>
<dbReference type="Proteomes" id="UP001465668">
    <property type="component" value="Unassembled WGS sequence"/>
</dbReference>
<evidence type="ECO:0000313" key="9">
    <source>
        <dbReference type="Proteomes" id="UP001465668"/>
    </source>
</evidence>
<keyword evidence="5" id="KW-0560">Oxidoreductase</keyword>
<evidence type="ECO:0000256" key="7">
    <source>
        <dbReference type="ARBA" id="ARBA00023033"/>
    </source>
</evidence>
<keyword evidence="9" id="KW-1185">Reference proteome</keyword>
<comment type="caution">
    <text evidence="8">The sequence shown here is derived from an EMBL/GenBank/DDBJ whole genome shotgun (WGS) entry which is preliminary data.</text>
</comment>
<comment type="similarity">
    <text evidence="3">Belongs to the cytochrome P450 family.</text>
</comment>
<dbReference type="EMBL" id="JARVKM010000036">
    <property type="protein sequence ID" value="KAK9775107.1"/>
    <property type="molecule type" value="Genomic_DNA"/>
</dbReference>
<comment type="subcellular location">
    <subcellularLocation>
        <location evidence="2">Membrane</location>
        <topology evidence="2">Single-pass membrane protein</topology>
    </subcellularLocation>
</comment>
<dbReference type="Pfam" id="PF00067">
    <property type="entry name" value="p450"/>
    <property type="match status" value="1"/>
</dbReference>
<dbReference type="SUPFAM" id="SSF48264">
    <property type="entry name" value="Cytochrome P450"/>
    <property type="match status" value="1"/>
</dbReference>
<keyword evidence="6" id="KW-0408">Iron</keyword>
<dbReference type="InterPro" id="IPR002403">
    <property type="entry name" value="Cyt_P450_E_grp-IV"/>
</dbReference>
<evidence type="ECO:0000256" key="1">
    <source>
        <dbReference type="ARBA" id="ARBA00001971"/>
    </source>
</evidence>
<evidence type="ECO:0000256" key="4">
    <source>
        <dbReference type="ARBA" id="ARBA00022723"/>
    </source>
</evidence>
<evidence type="ECO:0000256" key="5">
    <source>
        <dbReference type="ARBA" id="ARBA00023002"/>
    </source>
</evidence>
<accession>A0ABR2XMT0</accession>
<evidence type="ECO:0000256" key="2">
    <source>
        <dbReference type="ARBA" id="ARBA00004167"/>
    </source>
</evidence>
<dbReference type="PANTHER" id="PTHR46206">
    <property type="entry name" value="CYTOCHROME P450"/>
    <property type="match status" value="1"/>
</dbReference>
<comment type="cofactor">
    <cofactor evidence="1">
        <name>heme</name>
        <dbReference type="ChEBI" id="CHEBI:30413"/>
    </cofactor>
</comment>
<protein>
    <submittedName>
        <fullName evidence="8">Cytochrome P450 monooxygenase</fullName>
    </submittedName>
</protein>
<evidence type="ECO:0000313" key="8">
    <source>
        <dbReference type="EMBL" id="KAK9775107.1"/>
    </source>
</evidence>
<dbReference type="CDD" id="cd11041">
    <property type="entry name" value="CYP503A1-like"/>
    <property type="match status" value="1"/>
</dbReference>
<evidence type="ECO:0000256" key="3">
    <source>
        <dbReference type="ARBA" id="ARBA00010617"/>
    </source>
</evidence>
<dbReference type="Gene3D" id="1.10.630.10">
    <property type="entry name" value="Cytochrome P450"/>
    <property type="match status" value="1"/>
</dbReference>
<organism evidence="8 9">
    <name type="scientific">Seiridium cardinale</name>
    <dbReference type="NCBI Taxonomy" id="138064"/>
    <lineage>
        <taxon>Eukaryota</taxon>
        <taxon>Fungi</taxon>
        <taxon>Dikarya</taxon>
        <taxon>Ascomycota</taxon>
        <taxon>Pezizomycotina</taxon>
        <taxon>Sordariomycetes</taxon>
        <taxon>Xylariomycetidae</taxon>
        <taxon>Amphisphaeriales</taxon>
        <taxon>Sporocadaceae</taxon>
        <taxon>Seiridium</taxon>
    </lineage>
</organism>
<dbReference type="InterPro" id="IPR001128">
    <property type="entry name" value="Cyt_P450"/>
</dbReference>
<dbReference type="PRINTS" id="PR00465">
    <property type="entry name" value="EP450IV"/>
</dbReference>
<sequence length="515" mass="57745">MGYIAKLGGLVHGPLGSVMNEYVLCAVSVFILGLVIWSSHSRHGDVPRVGKAPGWFGLAAAKRDFILNGMRIIDEGYHNYKDSMFMVQTADMERIILSTKYLDELKSVPEDILSLRVGMSQRHLGKYTGLDIILTSHLQNEVCKSHLTQNLNKLIFPMQEETDFWLAQMMPDTNQSPAEINAYSASLRIVAAMTSRVFGGLTVSRDERWLRTAADYTLDVFRISMALRPYPSFLRGIVAPWLECTKRRDEHIKIATECFGGMFAKRLASHDADEVPNDNMVQWMVDAATDGDRNPDVLVRKLLFLTLAAVHTSTMSVTHAVFDLCAYPHYIEVLREEVLEMVKRHGWTLAGINNMITLDSFLKESQRVNHPGLLSFNRKVVRAFRLSDGVTIPPGSFISMATNSVARDSEYYASPDQFDGFRFYKQRLASPAEINKHQFVSTGPDSLPFGHGKFACPGRFYAAAQVKILLASVLIKYEISFGGGQTTRPRNIFAGESIGIDRTQTVVFKPRESKV</sequence>
<keyword evidence="4" id="KW-0479">Metal-binding</keyword>
<dbReference type="InterPro" id="IPR036396">
    <property type="entry name" value="Cyt_P450_sf"/>
</dbReference>
<proteinExistence type="inferred from homology"/>